<dbReference type="AlphaFoldDB" id="A0AAD6MYQ4"/>
<evidence type="ECO:0000313" key="4">
    <source>
        <dbReference type="EMBL" id="KAJ5733783.1"/>
    </source>
</evidence>
<evidence type="ECO:0000256" key="3">
    <source>
        <dbReference type="SAM" id="SignalP"/>
    </source>
</evidence>
<reference evidence="4" key="1">
    <citation type="journal article" date="2023" name="IMA Fungus">
        <title>Comparative genomic study of the Penicillium genus elucidates a diverse pangenome and 15 lateral gene transfer events.</title>
        <authorList>
            <person name="Petersen C."/>
            <person name="Sorensen T."/>
            <person name="Nielsen M.R."/>
            <person name="Sondergaard T.E."/>
            <person name="Sorensen J.L."/>
            <person name="Fitzpatrick D.A."/>
            <person name="Frisvad J.C."/>
            <person name="Nielsen K.L."/>
        </authorList>
    </citation>
    <scope>NUCLEOTIDE SEQUENCE</scope>
    <source>
        <strain evidence="4">IBT 17514</strain>
    </source>
</reference>
<keyword evidence="3" id="KW-0732">Signal</keyword>
<feature type="compositionally biased region" description="Low complexity" evidence="1">
    <location>
        <begin position="184"/>
        <end position="216"/>
    </location>
</feature>
<feature type="transmembrane region" description="Helical" evidence="2">
    <location>
        <begin position="269"/>
        <end position="297"/>
    </location>
</feature>
<dbReference type="PANTHER" id="PTHR40622:SF1">
    <property type="match status" value="1"/>
</dbReference>
<comment type="caution">
    <text evidence="4">The sequence shown here is derived from an EMBL/GenBank/DDBJ whole genome shotgun (WGS) entry which is preliminary data.</text>
</comment>
<dbReference type="PANTHER" id="PTHR40622">
    <property type="match status" value="1"/>
</dbReference>
<keyword evidence="2" id="KW-0472">Membrane</keyword>
<organism evidence="4 5">
    <name type="scientific">Penicillium malachiteum</name>
    <dbReference type="NCBI Taxonomy" id="1324776"/>
    <lineage>
        <taxon>Eukaryota</taxon>
        <taxon>Fungi</taxon>
        <taxon>Dikarya</taxon>
        <taxon>Ascomycota</taxon>
        <taxon>Pezizomycotina</taxon>
        <taxon>Eurotiomycetes</taxon>
        <taxon>Eurotiomycetidae</taxon>
        <taxon>Eurotiales</taxon>
        <taxon>Aspergillaceae</taxon>
        <taxon>Penicillium</taxon>
    </lineage>
</organism>
<evidence type="ECO:0000313" key="5">
    <source>
        <dbReference type="Proteomes" id="UP001215712"/>
    </source>
</evidence>
<name>A0AAD6MYQ4_9EURO</name>
<dbReference type="EMBL" id="JAQJAN010000003">
    <property type="protein sequence ID" value="KAJ5733783.1"/>
    <property type="molecule type" value="Genomic_DNA"/>
</dbReference>
<protein>
    <submittedName>
        <fullName evidence="4">Uncharacterized protein</fullName>
    </submittedName>
</protein>
<gene>
    <name evidence="4" type="ORF">N7493_002569</name>
</gene>
<reference evidence="4" key="2">
    <citation type="submission" date="2023-01" db="EMBL/GenBank/DDBJ databases">
        <authorList>
            <person name="Petersen C."/>
        </authorList>
    </citation>
    <scope>NUCLEOTIDE SEQUENCE</scope>
    <source>
        <strain evidence="4">IBT 17514</strain>
    </source>
</reference>
<keyword evidence="2" id="KW-1133">Transmembrane helix</keyword>
<proteinExistence type="predicted"/>
<keyword evidence="5" id="KW-1185">Reference proteome</keyword>
<keyword evidence="2" id="KW-0812">Transmembrane</keyword>
<dbReference type="Proteomes" id="UP001215712">
    <property type="component" value="Unassembled WGS sequence"/>
</dbReference>
<feature type="signal peptide" evidence="3">
    <location>
        <begin position="1"/>
        <end position="23"/>
    </location>
</feature>
<feature type="chain" id="PRO_5042231380" evidence="3">
    <location>
        <begin position="24"/>
        <end position="339"/>
    </location>
</feature>
<feature type="region of interest" description="Disordered" evidence="1">
    <location>
        <begin position="177"/>
        <end position="216"/>
    </location>
</feature>
<evidence type="ECO:0000256" key="1">
    <source>
        <dbReference type="SAM" id="MobiDB-lite"/>
    </source>
</evidence>
<evidence type="ECO:0000256" key="2">
    <source>
        <dbReference type="SAM" id="Phobius"/>
    </source>
</evidence>
<accession>A0AAD6MYQ4</accession>
<sequence length="339" mass="37612">MRFPWSALGLFGAIASAIPFAATHEVHLAYLPTTEPSAQEDSYLSINWSMQDGSLYANNDRVFPPSKSMHVKAPRFDGTHIEEQVHLYYSLEARPLSSHEVGAPNTIVRVRVELHNQQGDPVTPNIVVLDLLDHPDGSLRIAKIRIEPGKPSQGTPENDKWHMKFWQTEMGNLFQHTDHKQNKDSSTTNSESNSEYSSDSTSISKTQATAESAETTSVVAKPVTDSTVGYIFSPYFAPASYSHRSHRRPHGRKSDHTFLRLISPVILPAFLGALAGLVACLLGFVIGHLAMSVAFRLGLCQKRDERRDLDTKNIQVEAGTYSEKTGLLPEIYVSEVEEV</sequence>